<reference evidence="3" key="1">
    <citation type="submission" date="2016-10" db="EMBL/GenBank/DDBJ databases">
        <authorList>
            <person name="Varghese N."/>
            <person name="Submissions S."/>
        </authorList>
    </citation>
    <scope>NUCLEOTIDE SEQUENCE [LARGE SCALE GENOMIC DNA]</scope>
    <source>
        <strain evidence="3">B48,IBRC-M 10115,DSM 25386,CECT 8001</strain>
    </source>
</reference>
<dbReference type="RefSeq" id="WP_090750468.1">
    <property type="nucleotide sequence ID" value="NZ_FOBW01000028.1"/>
</dbReference>
<dbReference type="InterPro" id="IPR024029">
    <property type="entry name" value="Pyridox_Oxase_FMN-dep"/>
</dbReference>
<name>A0A1H8KKU9_9BACI</name>
<evidence type="ECO:0000259" key="1">
    <source>
        <dbReference type="Pfam" id="PF01243"/>
    </source>
</evidence>
<dbReference type="PANTHER" id="PTHR42815">
    <property type="entry name" value="FAD-BINDING, PUTATIVE (AFU_ORTHOLOGUE AFUA_6G07600)-RELATED"/>
    <property type="match status" value="1"/>
</dbReference>
<feature type="domain" description="Pyridoxamine 5'-phosphate oxidase N-terminal" evidence="1">
    <location>
        <begin position="34"/>
        <end position="153"/>
    </location>
</feature>
<dbReference type="EMBL" id="FOBW01000028">
    <property type="protein sequence ID" value="SEN93552.1"/>
    <property type="molecule type" value="Genomic_DNA"/>
</dbReference>
<dbReference type="NCBIfam" id="TIGR04025">
    <property type="entry name" value="PPOX_FMN_DR2398"/>
    <property type="match status" value="1"/>
</dbReference>
<dbReference type="Gene3D" id="2.30.110.10">
    <property type="entry name" value="Electron Transport, Fmn-binding Protein, Chain A"/>
    <property type="match status" value="1"/>
</dbReference>
<organism evidence="2 3">
    <name type="scientific">Mesobacillus persicus</name>
    <dbReference type="NCBI Taxonomy" id="930146"/>
    <lineage>
        <taxon>Bacteria</taxon>
        <taxon>Bacillati</taxon>
        <taxon>Bacillota</taxon>
        <taxon>Bacilli</taxon>
        <taxon>Bacillales</taxon>
        <taxon>Bacillaceae</taxon>
        <taxon>Mesobacillus</taxon>
    </lineage>
</organism>
<accession>A0A1H8KKU9</accession>
<dbReference type="AlphaFoldDB" id="A0A1H8KKU9"/>
<dbReference type="OrthoDB" id="9796486at2"/>
<dbReference type="SUPFAM" id="SSF50475">
    <property type="entry name" value="FMN-binding split barrel"/>
    <property type="match status" value="1"/>
</dbReference>
<dbReference type="Pfam" id="PF01243">
    <property type="entry name" value="PNPOx_N"/>
    <property type="match status" value="1"/>
</dbReference>
<protein>
    <recommendedName>
        <fullName evidence="1">Pyridoxamine 5'-phosphate oxidase N-terminal domain-containing protein</fullName>
    </recommendedName>
</protein>
<dbReference type="InterPro" id="IPR011576">
    <property type="entry name" value="Pyridox_Oxase_N"/>
</dbReference>
<evidence type="ECO:0000313" key="3">
    <source>
        <dbReference type="Proteomes" id="UP000198553"/>
    </source>
</evidence>
<gene>
    <name evidence="2" type="ORF">SAMN05192533_12828</name>
</gene>
<dbReference type="InterPro" id="IPR012349">
    <property type="entry name" value="Split_barrel_FMN-bd"/>
</dbReference>
<dbReference type="PANTHER" id="PTHR42815:SF2">
    <property type="entry name" value="FAD-BINDING, PUTATIVE (AFU_ORTHOLOGUE AFUA_6G07600)-RELATED"/>
    <property type="match status" value="1"/>
</dbReference>
<keyword evidence="3" id="KW-1185">Reference proteome</keyword>
<sequence length="210" mass="23850">MTSTWREKIETEDELRSIMGEQSELVRRKVISYLDEHCQDFISRSPFLVISTSDDSGYSDVSPRGDQPGFALVLDDKHLVIPERPGNKRMDTMRNILSNPHVGLLFLIPGLGETLRVNGKASLVKDEVLLERMAVKGKKPLIGIAIEVEECFIHCAKAMKRSGLWEPETWSEKGSLPNSAKILLAHTKLPNKTEKELNEELQEDYRTELY</sequence>
<dbReference type="STRING" id="930146.SAMN05192533_12828"/>
<evidence type="ECO:0000313" key="2">
    <source>
        <dbReference type="EMBL" id="SEN93552.1"/>
    </source>
</evidence>
<proteinExistence type="predicted"/>
<dbReference type="Proteomes" id="UP000198553">
    <property type="component" value="Unassembled WGS sequence"/>
</dbReference>